<organism evidence="1 2">
    <name type="scientific">Batillaria attramentaria</name>
    <dbReference type="NCBI Taxonomy" id="370345"/>
    <lineage>
        <taxon>Eukaryota</taxon>
        <taxon>Metazoa</taxon>
        <taxon>Spiralia</taxon>
        <taxon>Lophotrochozoa</taxon>
        <taxon>Mollusca</taxon>
        <taxon>Gastropoda</taxon>
        <taxon>Caenogastropoda</taxon>
        <taxon>Sorbeoconcha</taxon>
        <taxon>Cerithioidea</taxon>
        <taxon>Batillariidae</taxon>
        <taxon>Batillaria</taxon>
    </lineage>
</organism>
<comment type="caution">
    <text evidence="1">The sequence shown here is derived from an EMBL/GenBank/DDBJ whole genome shotgun (WGS) entry which is preliminary data.</text>
</comment>
<keyword evidence="2" id="KW-1185">Reference proteome</keyword>
<proteinExistence type="predicted"/>
<dbReference type="EMBL" id="JACVVK020000101">
    <property type="protein sequence ID" value="KAK7492601.1"/>
    <property type="molecule type" value="Genomic_DNA"/>
</dbReference>
<reference evidence="1 2" key="1">
    <citation type="journal article" date="2023" name="Sci. Data">
        <title>Genome assembly of the Korean intertidal mud-creeper Batillaria attramentaria.</title>
        <authorList>
            <person name="Patra A.K."/>
            <person name="Ho P.T."/>
            <person name="Jun S."/>
            <person name="Lee S.J."/>
            <person name="Kim Y."/>
            <person name="Won Y.J."/>
        </authorList>
    </citation>
    <scope>NUCLEOTIDE SEQUENCE [LARGE SCALE GENOMIC DNA]</scope>
    <source>
        <strain evidence="1">Wonlab-2016</strain>
    </source>
</reference>
<gene>
    <name evidence="1" type="ORF">BaRGS_00016080</name>
</gene>
<sequence>MNYCIRAWTSGWCPLPALPHDEAVSEAFGVRTGISTEAFAVKTGVPTAAFAVKTGVSACRSNLQSILVPAEAFAFELELLSTEAFAVKIGVSTEAFAVEAGVHRSICSLLQKHLQSKVSLLKHLRTKLVSQD</sequence>
<protein>
    <submittedName>
        <fullName evidence="1">Uncharacterized protein</fullName>
    </submittedName>
</protein>
<dbReference type="Proteomes" id="UP001519460">
    <property type="component" value="Unassembled WGS sequence"/>
</dbReference>
<dbReference type="AlphaFoldDB" id="A0ABD0KZR3"/>
<evidence type="ECO:0000313" key="2">
    <source>
        <dbReference type="Proteomes" id="UP001519460"/>
    </source>
</evidence>
<name>A0ABD0KZR3_9CAEN</name>
<evidence type="ECO:0000313" key="1">
    <source>
        <dbReference type="EMBL" id="KAK7492601.1"/>
    </source>
</evidence>
<accession>A0ABD0KZR3</accession>